<dbReference type="Pfam" id="PF00037">
    <property type="entry name" value="Fer4"/>
    <property type="match status" value="1"/>
</dbReference>
<keyword evidence="1" id="KW-0479">Metal-binding</keyword>
<evidence type="ECO:0000313" key="6">
    <source>
        <dbReference type="Proteomes" id="UP000233491"/>
    </source>
</evidence>
<reference evidence="5 6" key="1">
    <citation type="submission" date="2017-12" db="EMBL/GenBank/DDBJ databases">
        <title>Anaerobic carbon monoxide metabolism by Pleomorphomonas carboxyditropha sp. nov., a new mesophilic hydrogenogenic carboxidotroph.</title>
        <authorList>
            <person name="Esquivel-Elizondo S."/>
            <person name="Krajmalnik-Brown R."/>
        </authorList>
    </citation>
    <scope>NUCLEOTIDE SEQUENCE [LARGE SCALE GENOMIC DNA]</scope>
    <source>
        <strain evidence="5 6">R5-392</strain>
    </source>
</reference>
<dbReference type="InterPro" id="IPR017896">
    <property type="entry name" value="4Fe4S_Fe-S-bd"/>
</dbReference>
<evidence type="ECO:0000256" key="2">
    <source>
        <dbReference type="ARBA" id="ARBA00023004"/>
    </source>
</evidence>
<feature type="domain" description="4Fe-4S ferredoxin-type" evidence="4">
    <location>
        <begin position="541"/>
        <end position="570"/>
    </location>
</feature>
<name>A0A1I4TBG9_9HYPH</name>
<comment type="caution">
    <text evidence="5">The sequence shown here is derived from an EMBL/GenBank/DDBJ whole genome shotgun (WGS) entry which is preliminary data.</text>
</comment>
<evidence type="ECO:0000259" key="4">
    <source>
        <dbReference type="PROSITE" id="PS51379"/>
    </source>
</evidence>
<dbReference type="InterPro" id="IPR017900">
    <property type="entry name" value="4Fe4S_Fe_S_CS"/>
</dbReference>
<dbReference type="Proteomes" id="UP000233491">
    <property type="component" value="Unassembled WGS sequence"/>
</dbReference>
<evidence type="ECO:0000256" key="3">
    <source>
        <dbReference type="ARBA" id="ARBA00023014"/>
    </source>
</evidence>
<dbReference type="PROSITE" id="PS00198">
    <property type="entry name" value="4FE4S_FER_1"/>
    <property type="match status" value="2"/>
</dbReference>
<dbReference type="SUPFAM" id="SSF51395">
    <property type="entry name" value="FMN-linked oxidoreductases"/>
    <property type="match status" value="1"/>
</dbReference>
<keyword evidence="6" id="KW-1185">Reference proteome</keyword>
<keyword evidence="2" id="KW-0408">Iron</keyword>
<keyword evidence="3" id="KW-0411">Iron-sulfur</keyword>
<dbReference type="Gene3D" id="3.30.70.20">
    <property type="match status" value="1"/>
</dbReference>
<proteinExistence type="predicted"/>
<gene>
    <name evidence="5" type="ORF">CXZ10_08665</name>
</gene>
<dbReference type="EMBL" id="PJNW01000005">
    <property type="protein sequence ID" value="PKR89443.1"/>
    <property type="molecule type" value="Genomic_DNA"/>
</dbReference>
<accession>A0A1I4TBG9</accession>
<dbReference type="AlphaFoldDB" id="A0A1I4TBG9"/>
<feature type="domain" description="4Fe-4S ferredoxin-type" evidence="4">
    <location>
        <begin position="484"/>
        <end position="513"/>
    </location>
</feature>
<evidence type="ECO:0000313" key="5">
    <source>
        <dbReference type="EMBL" id="PKR89443.1"/>
    </source>
</evidence>
<protein>
    <submittedName>
        <fullName evidence="5">Glutamate synthase</fullName>
    </submittedName>
</protein>
<evidence type="ECO:0000256" key="1">
    <source>
        <dbReference type="ARBA" id="ARBA00022723"/>
    </source>
</evidence>
<dbReference type="SUPFAM" id="SSF46548">
    <property type="entry name" value="alpha-helical ferredoxin"/>
    <property type="match status" value="1"/>
</dbReference>
<dbReference type="OrthoDB" id="9810782at2"/>
<dbReference type="GO" id="GO:0051536">
    <property type="term" value="F:iron-sulfur cluster binding"/>
    <property type="evidence" value="ECO:0007669"/>
    <property type="project" value="UniProtKB-KW"/>
</dbReference>
<dbReference type="PROSITE" id="PS51379">
    <property type="entry name" value="4FE4S_FER_2"/>
    <property type="match status" value="2"/>
</dbReference>
<dbReference type="GO" id="GO:0046872">
    <property type="term" value="F:metal ion binding"/>
    <property type="evidence" value="ECO:0007669"/>
    <property type="project" value="UniProtKB-KW"/>
</dbReference>
<dbReference type="RefSeq" id="WP_101288753.1">
    <property type="nucleotide sequence ID" value="NZ_FOUQ01000005.1"/>
</dbReference>
<organism evidence="5 6">
    <name type="scientific">Pleomorphomonas diazotrophica</name>
    <dbReference type="NCBI Taxonomy" id="1166257"/>
    <lineage>
        <taxon>Bacteria</taxon>
        <taxon>Pseudomonadati</taxon>
        <taxon>Pseudomonadota</taxon>
        <taxon>Alphaproteobacteria</taxon>
        <taxon>Hyphomicrobiales</taxon>
        <taxon>Pleomorphomonadaceae</taxon>
        <taxon>Pleomorphomonas</taxon>
    </lineage>
</organism>
<sequence>MADLTPIPLPVLINRMFRELEAKKSAFHLPRFKFAKAAAGRDLSTSIFGRRAATPFGPAAGPHTQLAQNIVLSWLAGGRVIELKTVQVLDHLEIARPCIDMETVGFNIEWSQELSLQQSLEEYVKATMLIEMAKAEGFAPGLEDTVIDMSVGYDLDGIRSDKVRAFIAGMKDASTVIERLRPQIPEAYARFRDLAFPTCISDSVTISTFHGCPPSEIEAIAGHLMAEEGLDVVVKLNPTLLGKADLNALLHNKLGYTDLVVPDATFEKDAKWGDVKGIVSRLGELADKLGRGFGVKFSNTLLVHNHKQFFPAGTGEMYLSGPPLHVLAIELVDRFRAEFGDRFPISFSAGIDVGNFADTVALGLKPVSVCTDLLKGAGYGKGAEYIADLADRLAEVEASDLDTYALKAFGLAGAALDDLDLPAERKAKLAAALETGEDLREAAGPDFDAWVSAARLRNTAHYAARVRADRRYSRPEVDNPPRRTGVALALLDCETCGKCVNVCPNDAIFRYPLSQEPVVTAVLQPGPGMVVGETQPVTRAQQIGIFADVCNRCGNCDVTCPETGGPFARKANLFGSASSLDDAPDRDGLAIERTAMGLRLHVRDDGRRFTIEDDGTRLTCNGGGFDLSIDPVSPEATVGTSDSPVDIGRLILFARIARAVTAPTIVTYANAAFD</sequence>